<accession>A0AAD9WWT4</accession>
<dbReference type="SUPFAM" id="SSF56317">
    <property type="entry name" value="Carbon-nitrogen hydrolase"/>
    <property type="match status" value="1"/>
</dbReference>
<feature type="non-terminal residue" evidence="1">
    <location>
        <position position="264"/>
    </location>
</feature>
<dbReference type="AlphaFoldDB" id="A0AAD9WWT4"/>
<dbReference type="EMBL" id="JANJYI010000006">
    <property type="protein sequence ID" value="KAK2644985.1"/>
    <property type="molecule type" value="Genomic_DNA"/>
</dbReference>
<comment type="caution">
    <text evidence="1">The sequence shown here is derived from an EMBL/GenBank/DDBJ whole genome shotgun (WGS) entry which is preliminary data.</text>
</comment>
<proteinExistence type="predicted"/>
<keyword evidence="2" id="KW-1185">Reference proteome</keyword>
<evidence type="ECO:0000313" key="2">
    <source>
        <dbReference type="Proteomes" id="UP001280121"/>
    </source>
</evidence>
<evidence type="ECO:0000313" key="1">
    <source>
        <dbReference type="EMBL" id="KAK2644985.1"/>
    </source>
</evidence>
<sequence>MKSAISTIVNCKIHLNHSPLFRRSIFHPTKPISRPPPCLIRTTTSLTKNNSSFAPTIMASSFKPEHARAPPALPLPAPPLTKFKIWLCQLSVTADKERNIAHARKAIEEAVEKSAKHVLLPVEDKCNTTLENISSMVDKLKKVSGKGVSPSINLKSVIFYEKPPPIVPKRRPKKTDALKSPYTYTQVFKPKKLPKFKPFPKLPQTELKKFDKMLYTYPCVLLIRLGSKPSIRLKNGLWFEDDKLFEYAIGASPCFANPWIGVDK</sequence>
<gene>
    <name evidence="1" type="ORF">Ddye_020180</name>
</gene>
<organism evidence="1 2">
    <name type="scientific">Dipteronia dyeriana</name>
    <dbReference type="NCBI Taxonomy" id="168575"/>
    <lineage>
        <taxon>Eukaryota</taxon>
        <taxon>Viridiplantae</taxon>
        <taxon>Streptophyta</taxon>
        <taxon>Embryophyta</taxon>
        <taxon>Tracheophyta</taxon>
        <taxon>Spermatophyta</taxon>
        <taxon>Magnoliopsida</taxon>
        <taxon>eudicotyledons</taxon>
        <taxon>Gunneridae</taxon>
        <taxon>Pentapetalae</taxon>
        <taxon>rosids</taxon>
        <taxon>malvids</taxon>
        <taxon>Sapindales</taxon>
        <taxon>Sapindaceae</taxon>
        <taxon>Hippocastanoideae</taxon>
        <taxon>Acereae</taxon>
        <taxon>Dipteronia</taxon>
    </lineage>
</organism>
<reference evidence="1" key="1">
    <citation type="journal article" date="2023" name="Plant J.">
        <title>Genome sequences and population genomics provide insights into the demographic history, inbreeding, and mutation load of two 'living fossil' tree species of Dipteronia.</title>
        <authorList>
            <person name="Feng Y."/>
            <person name="Comes H.P."/>
            <person name="Chen J."/>
            <person name="Zhu S."/>
            <person name="Lu R."/>
            <person name="Zhang X."/>
            <person name="Li P."/>
            <person name="Qiu J."/>
            <person name="Olsen K.M."/>
            <person name="Qiu Y."/>
        </authorList>
    </citation>
    <scope>NUCLEOTIDE SEQUENCE</scope>
    <source>
        <strain evidence="1">KIB01</strain>
    </source>
</reference>
<dbReference type="Proteomes" id="UP001280121">
    <property type="component" value="Unassembled WGS sequence"/>
</dbReference>
<protein>
    <submittedName>
        <fullName evidence="1">Uncharacterized protein</fullName>
    </submittedName>
</protein>
<dbReference type="InterPro" id="IPR036526">
    <property type="entry name" value="C-N_Hydrolase_sf"/>
</dbReference>
<name>A0AAD9WWT4_9ROSI</name>